<name>A0ABV0CZM2_9SPHN</name>
<proteinExistence type="predicted"/>
<dbReference type="EMBL" id="JBDLBR010000005">
    <property type="protein sequence ID" value="MEN7538323.1"/>
    <property type="molecule type" value="Genomic_DNA"/>
</dbReference>
<dbReference type="Proteomes" id="UP001484535">
    <property type="component" value="Unassembled WGS sequence"/>
</dbReference>
<dbReference type="RefSeq" id="WP_346785782.1">
    <property type="nucleotide sequence ID" value="NZ_JBDLBR010000005.1"/>
</dbReference>
<protein>
    <recommendedName>
        <fullName evidence="7">NHL repeat protein</fullName>
    </recommendedName>
</protein>
<comment type="caution">
    <text evidence="5">The sequence shown here is derived from an EMBL/GenBank/DDBJ whole genome shotgun (WGS) entry which is preliminary data.</text>
</comment>
<keyword evidence="1 4" id="KW-0732">Signal</keyword>
<dbReference type="PANTHER" id="PTHR10680:SF14">
    <property type="entry name" value="PEPTIDYL-GLYCINE ALPHA-AMIDATING MONOOXYGENASE"/>
    <property type="match status" value="1"/>
</dbReference>
<organism evidence="5 6">
    <name type="scientific">Aurantiacibacter flavus</name>
    <dbReference type="NCBI Taxonomy" id="3145232"/>
    <lineage>
        <taxon>Bacteria</taxon>
        <taxon>Pseudomonadati</taxon>
        <taxon>Pseudomonadota</taxon>
        <taxon>Alphaproteobacteria</taxon>
        <taxon>Sphingomonadales</taxon>
        <taxon>Erythrobacteraceae</taxon>
        <taxon>Aurantiacibacter</taxon>
    </lineage>
</organism>
<dbReference type="SUPFAM" id="SSF63829">
    <property type="entry name" value="Calcium-dependent phosphotriesterase"/>
    <property type="match status" value="1"/>
</dbReference>
<keyword evidence="6" id="KW-1185">Reference proteome</keyword>
<dbReference type="PANTHER" id="PTHR10680">
    <property type="entry name" value="PEPTIDYL-GLYCINE ALPHA-AMIDATING MONOOXYGENASE"/>
    <property type="match status" value="1"/>
</dbReference>
<evidence type="ECO:0000313" key="5">
    <source>
        <dbReference type="EMBL" id="MEN7538323.1"/>
    </source>
</evidence>
<evidence type="ECO:0000256" key="4">
    <source>
        <dbReference type="SAM" id="SignalP"/>
    </source>
</evidence>
<feature type="signal peptide" evidence="4">
    <location>
        <begin position="1"/>
        <end position="23"/>
    </location>
</feature>
<dbReference type="InterPro" id="IPR011042">
    <property type="entry name" value="6-blade_b-propeller_TolB-like"/>
</dbReference>
<keyword evidence="2" id="KW-0325">Glycoprotein</keyword>
<evidence type="ECO:0000256" key="1">
    <source>
        <dbReference type="ARBA" id="ARBA00022729"/>
    </source>
</evidence>
<reference evidence="5 6" key="1">
    <citation type="submission" date="2024-05" db="EMBL/GenBank/DDBJ databases">
        <authorList>
            <person name="Park S."/>
        </authorList>
    </citation>
    <scope>NUCLEOTIDE SEQUENCE [LARGE SCALE GENOMIC DNA]</scope>
    <source>
        <strain evidence="5 6">DGU5</strain>
    </source>
</reference>
<feature type="chain" id="PRO_5047496967" description="NHL repeat protein" evidence="4">
    <location>
        <begin position="24"/>
        <end position="397"/>
    </location>
</feature>
<evidence type="ECO:0000256" key="3">
    <source>
        <dbReference type="SAM" id="MobiDB-lite"/>
    </source>
</evidence>
<evidence type="ECO:0000256" key="2">
    <source>
        <dbReference type="ARBA" id="ARBA00023180"/>
    </source>
</evidence>
<evidence type="ECO:0008006" key="7">
    <source>
        <dbReference type="Google" id="ProtNLM"/>
    </source>
</evidence>
<sequence length="397" mass="42413">MMRRLTILLCAGAAASLATPAAAETLVDVTSSRVSGAHPVPVFKADVTWPRLPEDQMLGQVSGLAVAPDGHIWLTQRPHSLGATDLGLDSGQAVACCRTPSPVLRLDTEGRIVAEWGGPESAPTIDGVNQWPANTHGLFVDDDGNVWIGGNGAGDHAALKFSPEGDYLGQIGLREQTDGNFSESLLGLPADISSVEGSVLLADGYANKRVVEFLDGGEGAFAFEHVFGAWGEPPMAPVREGDFDQSQATSTGDGGPQTEGENFGDIVHCVVRGPDATIYVCDRRNNRVQIFRETADGVDFVQNLVIAGETGGTRTATDVGFSPDGKYVYVADMMNGRVWILLRETHEVLGSFGKNGRYPGEFIWLHSLDVDSEGNIYTSEVNTGRRVQKFVMTGFMD</sequence>
<gene>
    <name evidence="5" type="ORF">ABDJ38_14165</name>
</gene>
<evidence type="ECO:0000313" key="6">
    <source>
        <dbReference type="Proteomes" id="UP001484535"/>
    </source>
</evidence>
<accession>A0ABV0CZM2</accession>
<dbReference type="Gene3D" id="2.120.10.30">
    <property type="entry name" value="TolB, C-terminal domain"/>
    <property type="match status" value="1"/>
</dbReference>
<feature type="region of interest" description="Disordered" evidence="3">
    <location>
        <begin position="235"/>
        <end position="260"/>
    </location>
</feature>